<proteinExistence type="predicted"/>
<sequence length="86" mass="9793">MIGNIGNSGIVRLVPAMFYEHYRLTHTTHSYMTWSTYSITRNDRRCQGRTFTNMNGSIDGIGNIEKLSVNPIFITISVTLPLHYTP</sequence>
<name>A0A2G5HUS8_CERBT</name>
<evidence type="ECO:0000313" key="1">
    <source>
        <dbReference type="EMBL" id="PIA96289.1"/>
    </source>
</evidence>
<gene>
    <name evidence="1" type="ORF">CB0940_10106</name>
</gene>
<organism evidence="1 2">
    <name type="scientific">Cercospora beticola</name>
    <name type="common">Sugarbeet leaf spot fungus</name>
    <dbReference type="NCBI Taxonomy" id="122368"/>
    <lineage>
        <taxon>Eukaryota</taxon>
        <taxon>Fungi</taxon>
        <taxon>Dikarya</taxon>
        <taxon>Ascomycota</taxon>
        <taxon>Pezizomycotina</taxon>
        <taxon>Dothideomycetes</taxon>
        <taxon>Dothideomycetidae</taxon>
        <taxon>Mycosphaerellales</taxon>
        <taxon>Mycosphaerellaceae</taxon>
        <taxon>Cercospora</taxon>
    </lineage>
</organism>
<dbReference type="EMBL" id="LKMD01000103">
    <property type="protein sequence ID" value="PIA96289.1"/>
    <property type="molecule type" value="Genomic_DNA"/>
</dbReference>
<evidence type="ECO:0000313" key="2">
    <source>
        <dbReference type="Proteomes" id="UP000230605"/>
    </source>
</evidence>
<comment type="caution">
    <text evidence="1">The sequence shown here is derived from an EMBL/GenBank/DDBJ whole genome shotgun (WGS) entry which is preliminary data.</text>
</comment>
<dbReference type="AlphaFoldDB" id="A0A2G5HUS8"/>
<dbReference type="Proteomes" id="UP000230605">
    <property type="component" value="Chromosome 8"/>
</dbReference>
<accession>A0A2G5HUS8</accession>
<protein>
    <submittedName>
        <fullName evidence="1">Uncharacterized protein</fullName>
    </submittedName>
</protein>
<reference evidence="1 2" key="1">
    <citation type="submission" date="2015-10" db="EMBL/GenBank/DDBJ databases">
        <title>The cercosporin biosynthetic gene cluster was horizontally transferred to several fungal lineages and shown to be expanded in Cercospora beticola based on microsynteny with recipient genomes.</title>
        <authorList>
            <person name="De Jonge R."/>
            <person name="Ebert M.K."/>
            <person name="Suttle J.C."/>
            <person name="Jurick Ii W.M."/>
            <person name="Secor G.A."/>
            <person name="Thomma B.P."/>
            <person name="Van De Peer Y."/>
            <person name="Bolton M.D."/>
        </authorList>
    </citation>
    <scope>NUCLEOTIDE SEQUENCE [LARGE SCALE GENOMIC DNA]</scope>
    <source>
        <strain evidence="1 2">09-40</strain>
    </source>
</reference>